<evidence type="ECO:0000256" key="1">
    <source>
        <dbReference type="ARBA" id="ARBA00007689"/>
    </source>
</evidence>
<dbReference type="Pfam" id="PF03795">
    <property type="entry name" value="YCII"/>
    <property type="match status" value="1"/>
</dbReference>
<reference evidence="3 4" key="1">
    <citation type="submission" date="2011-04" db="EMBL/GenBank/DDBJ databases">
        <title>Complete sequence of Cellulomonas fimi ATCC 484.</title>
        <authorList>
            <consortium name="US DOE Joint Genome Institute"/>
            <person name="Lucas S."/>
            <person name="Han J."/>
            <person name="Lapidus A."/>
            <person name="Cheng J.-F."/>
            <person name="Goodwin L."/>
            <person name="Pitluck S."/>
            <person name="Peters L."/>
            <person name="Chertkov O."/>
            <person name="Detter J.C."/>
            <person name="Han C."/>
            <person name="Tapia R."/>
            <person name="Land M."/>
            <person name="Hauser L."/>
            <person name="Kyrpides N."/>
            <person name="Ivanova N."/>
            <person name="Ovchinnikova G."/>
            <person name="Pagani I."/>
            <person name="Mead D."/>
            <person name="Brumm P."/>
            <person name="Woyke T."/>
        </authorList>
    </citation>
    <scope>NUCLEOTIDE SEQUENCE [LARGE SCALE GENOMIC DNA]</scope>
    <source>
        <strain evidence="4">ATCC 484 / DSM 20113 / JCM 1341 / NBRC 15513 / NCIMB 8980 / NCTC 7547</strain>
    </source>
</reference>
<dbReference type="KEGG" id="cfi:Celf_3305"/>
<accession>F4H150</accession>
<dbReference type="Proteomes" id="UP000008460">
    <property type="component" value="Chromosome"/>
</dbReference>
<proteinExistence type="inferred from homology"/>
<dbReference type="Gene3D" id="3.30.70.1060">
    <property type="entry name" value="Dimeric alpha+beta barrel"/>
    <property type="match status" value="1"/>
</dbReference>
<gene>
    <name evidence="3" type="ordered locus">Celf_3305</name>
</gene>
<evidence type="ECO:0000313" key="4">
    <source>
        <dbReference type="Proteomes" id="UP000008460"/>
    </source>
</evidence>
<organism evidence="3 4">
    <name type="scientific">Cellulomonas fimi (strain ATCC 484 / DSM 20113 / JCM 1341 / CCUG 24087 / LMG 16345 / NBRC 15513 / NCIMB 8980 / NCTC 7547 / NRS-133)</name>
    <dbReference type="NCBI Taxonomy" id="590998"/>
    <lineage>
        <taxon>Bacteria</taxon>
        <taxon>Bacillati</taxon>
        <taxon>Actinomycetota</taxon>
        <taxon>Actinomycetes</taxon>
        <taxon>Micrococcales</taxon>
        <taxon>Cellulomonadaceae</taxon>
        <taxon>Cellulomonas</taxon>
    </lineage>
</organism>
<name>F4H150_CELFA</name>
<comment type="similarity">
    <text evidence="1">Belongs to the YciI family.</text>
</comment>
<dbReference type="HOGENOM" id="CLU_130902_2_2_11"/>
<evidence type="ECO:0000313" key="3">
    <source>
        <dbReference type="EMBL" id="AEE47419.1"/>
    </source>
</evidence>
<dbReference type="STRING" id="590998.Celf_3305"/>
<dbReference type="InterPro" id="IPR005545">
    <property type="entry name" value="YCII"/>
</dbReference>
<evidence type="ECO:0000259" key="2">
    <source>
        <dbReference type="Pfam" id="PF03795"/>
    </source>
</evidence>
<dbReference type="PANTHER" id="PTHR35174:SF3">
    <property type="entry name" value="BLL7171 PROTEIN"/>
    <property type="match status" value="1"/>
</dbReference>
<protein>
    <submittedName>
        <fullName evidence="3">YCII-related protein</fullName>
    </submittedName>
</protein>
<dbReference type="PANTHER" id="PTHR35174">
    <property type="entry name" value="BLL7171 PROTEIN-RELATED"/>
    <property type="match status" value="1"/>
</dbReference>
<dbReference type="RefSeq" id="WP_013772443.1">
    <property type="nucleotide sequence ID" value="NC_015514.1"/>
</dbReference>
<feature type="domain" description="YCII-related" evidence="2">
    <location>
        <begin position="3"/>
        <end position="100"/>
    </location>
</feature>
<sequence length="131" mass="13794">MARYLVMLRGDETAWDARDDDAQARNSARHAELARVAPSRGHVIVGGEELTHSTSALVVRRAADGGRTVSEGPYGEVVEQVGGYYVVETDDVADLAALVAEVLDEDAEIRGFVDHAAAAPADPAQPVAATP</sequence>
<dbReference type="eggNOG" id="COG3795">
    <property type="taxonomic scope" value="Bacteria"/>
</dbReference>
<keyword evidence="4" id="KW-1185">Reference proteome</keyword>
<dbReference type="SUPFAM" id="SSF54909">
    <property type="entry name" value="Dimeric alpha+beta barrel"/>
    <property type="match status" value="1"/>
</dbReference>
<dbReference type="EMBL" id="CP002666">
    <property type="protein sequence ID" value="AEE47419.1"/>
    <property type="molecule type" value="Genomic_DNA"/>
</dbReference>
<dbReference type="InterPro" id="IPR011008">
    <property type="entry name" value="Dimeric_a/b-barrel"/>
</dbReference>
<dbReference type="AlphaFoldDB" id="F4H150"/>